<accession>A0A5C9SZA6</accession>
<reference evidence="1 3" key="1">
    <citation type="submission" date="2019-06" db="EMBL/GenBank/DDBJ databases">
        <title>Vibrio cholerae phylogeny based on whole-genome sequencing reveals genetic diversity and population strucutre.</title>
        <authorList>
            <person name="Zhiqiu Y."/>
            <person name="Bin L."/>
            <person name="Lingyan J."/>
        </authorList>
    </citation>
    <scope>NUCLEOTIDE SEQUENCE [LARGE SCALE GENOMIC DNA]</scope>
    <source>
        <strain evidence="1 3">N2768</strain>
    </source>
</reference>
<dbReference type="Proteomes" id="UP000323583">
    <property type="component" value="Unassembled WGS sequence"/>
</dbReference>
<sequence length="56" mass="6081">MFNTGSFVSQKAASSLKSCFFVGNAVSGQLNLERCKFWQLTSQLLALDVCLSDAFA</sequence>
<evidence type="ECO:0000313" key="1">
    <source>
        <dbReference type="EMBL" id="TXY92481.1"/>
    </source>
</evidence>
<dbReference type="AlphaFoldDB" id="A0A5C9SZA6"/>
<dbReference type="EMBL" id="VSGZ01000027">
    <property type="protein sequence ID" value="TXY93348.1"/>
    <property type="molecule type" value="Genomic_DNA"/>
</dbReference>
<evidence type="ECO:0000313" key="3">
    <source>
        <dbReference type="Proteomes" id="UP000323583"/>
    </source>
</evidence>
<dbReference type="EMBL" id="VSGZ01000035">
    <property type="protein sequence ID" value="TXY92481.1"/>
    <property type="molecule type" value="Genomic_DNA"/>
</dbReference>
<dbReference type="RefSeq" id="WP_144221818.1">
    <property type="nucleotide sequence ID" value="NZ_JAHANT010000030.1"/>
</dbReference>
<dbReference type="Pfam" id="PF04875">
    <property type="entry name" value="DUF645"/>
    <property type="match status" value="1"/>
</dbReference>
<name>A0A5C9SZA6_VIBCL</name>
<organism evidence="1 3">
    <name type="scientific">Vibrio cholerae</name>
    <dbReference type="NCBI Taxonomy" id="666"/>
    <lineage>
        <taxon>Bacteria</taxon>
        <taxon>Pseudomonadati</taxon>
        <taxon>Pseudomonadota</taxon>
        <taxon>Gammaproteobacteria</taxon>
        <taxon>Vibrionales</taxon>
        <taxon>Vibrionaceae</taxon>
        <taxon>Vibrio</taxon>
    </lineage>
</organism>
<dbReference type="InterPro" id="IPR006959">
    <property type="entry name" value="DUF645"/>
</dbReference>
<gene>
    <name evidence="2" type="ORF">FXE67_04235</name>
    <name evidence="1" type="ORF">FXE67_10960</name>
</gene>
<evidence type="ECO:0000313" key="2">
    <source>
        <dbReference type="EMBL" id="TXY93348.1"/>
    </source>
</evidence>
<protein>
    <submittedName>
        <fullName evidence="1">DUF645 family protein</fullName>
    </submittedName>
</protein>
<proteinExistence type="predicted"/>
<comment type="caution">
    <text evidence="1">The sequence shown here is derived from an EMBL/GenBank/DDBJ whole genome shotgun (WGS) entry which is preliminary data.</text>
</comment>